<dbReference type="GO" id="GO:0052636">
    <property type="term" value="F:arabinosyltransferase activity"/>
    <property type="evidence" value="ECO:0007669"/>
    <property type="project" value="InterPro"/>
</dbReference>
<evidence type="ECO:0000256" key="1">
    <source>
        <dbReference type="ARBA" id="ARBA00003001"/>
    </source>
</evidence>
<dbReference type="GO" id="GO:0071766">
    <property type="term" value="P:Actinobacterium-type cell wall biogenesis"/>
    <property type="evidence" value="ECO:0007669"/>
    <property type="project" value="InterPro"/>
</dbReference>
<feature type="transmembrane region" description="Helical" evidence="11">
    <location>
        <begin position="35"/>
        <end position="56"/>
    </location>
</feature>
<keyword evidence="9 11" id="KW-0472">Membrane</keyword>
<dbReference type="RefSeq" id="WP_123930833.1">
    <property type="nucleotide sequence ID" value="NZ_JBPSDP010000008.1"/>
</dbReference>
<dbReference type="OrthoDB" id="3584570at2"/>
<feature type="transmembrane region" description="Helical" evidence="11">
    <location>
        <begin position="227"/>
        <end position="250"/>
    </location>
</feature>
<gene>
    <name evidence="15" type="ORF">EF294_13695</name>
</gene>
<feature type="transmembrane region" description="Helical" evidence="11">
    <location>
        <begin position="619"/>
        <end position="640"/>
    </location>
</feature>
<dbReference type="InterPro" id="IPR032731">
    <property type="entry name" value="Arabino_trans_C"/>
</dbReference>
<organism evidence="15 16">
    <name type="scientific">Gordonia oryzae</name>
    <dbReference type="NCBI Taxonomy" id="2487349"/>
    <lineage>
        <taxon>Bacteria</taxon>
        <taxon>Bacillati</taxon>
        <taxon>Actinomycetota</taxon>
        <taxon>Actinomycetes</taxon>
        <taxon>Mycobacteriales</taxon>
        <taxon>Gordoniaceae</taxon>
        <taxon>Gordonia</taxon>
    </lineage>
</organism>
<evidence type="ECO:0000256" key="8">
    <source>
        <dbReference type="ARBA" id="ARBA00022989"/>
    </source>
</evidence>
<dbReference type="InterPro" id="IPR042486">
    <property type="entry name" value="Arabino_trans_C_2"/>
</dbReference>
<evidence type="ECO:0000313" key="15">
    <source>
        <dbReference type="EMBL" id="RPA59517.1"/>
    </source>
</evidence>
<evidence type="ECO:0000259" key="14">
    <source>
        <dbReference type="Pfam" id="PF17689"/>
    </source>
</evidence>
<evidence type="ECO:0000256" key="3">
    <source>
        <dbReference type="ARBA" id="ARBA00008195"/>
    </source>
</evidence>
<dbReference type="Gene3D" id="2.60.120.610">
    <property type="entry name" value="arabinofuranosyltransferase like domain"/>
    <property type="match status" value="1"/>
</dbReference>
<keyword evidence="5" id="KW-0328">Glycosyltransferase</keyword>
<name>A0A3N4GDQ7_9ACTN</name>
<comment type="subcellular location">
    <subcellularLocation>
        <location evidence="2">Cell membrane</location>
        <topology evidence="2">Multi-pass membrane protein</topology>
    </subcellularLocation>
</comment>
<feature type="transmembrane region" description="Helical" evidence="11">
    <location>
        <begin position="340"/>
        <end position="362"/>
    </location>
</feature>
<keyword evidence="10" id="KW-0961">Cell wall biogenesis/degradation</keyword>
<dbReference type="Pfam" id="PF14896">
    <property type="entry name" value="Arabino_trans_C"/>
    <property type="match status" value="1"/>
</dbReference>
<feature type="transmembrane region" description="Helical" evidence="11">
    <location>
        <begin position="700"/>
        <end position="726"/>
    </location>
</feature>
<feature type="transmembrane region" description="Helical" evidence="11">
    <location>
        <begin position="270"/>
        <end position="288"/>
    </location>
</feature>
<keyword evidence="8 11" id="KW-1133">Transmembrane helix</keyword>
<feature type="domain" description="Arabinosyltransferas concanavalin like" evidence="14">
    <location>
        <begin position="61"/>
        <end position="217"/>
    </location>
</feature>
<dbReference type="Pfam" id="PF04602">
    <property type="entry name" value="Arabinose_trans"/>
    <property type="match status" value="1"/>
</dbReference>
<evidence type="ECO:0000256" key="9">
    <source>
        <dbReference type="ARBA" id="ARBA00023136"/>
    </source>
</evidence>
<keyword evidence="16" id="KW-1185">Reference proteome</keyword>
<feature type="transmembrane region" description="Helical" evidence="11">
    <location>
        <begin position="562"/>
        <end position="582"/>
    </location>
</feature>
<evidence type="ECO:0000256" key="4">
    <source>
        <dbReference type="ARBA" id="ARBA00022475"/>
    </source>
</evidence>
<feature type="transmembrane region" description="Helical" evidence="11">
    <location>
        <begin position="588"/>
        <end position="607"/>
    </location>
</feature>
<evidence type="ECO:0000256" key="2">
    <source>
        <dbReference type="ARBA" id="ARBA00004651"/>
    </source>
</evidence>
<dbReference type="GO" id="GO:0005886">
    <property type="term" value="C:plasma membrane"/>
    <property type="evidence" value="ECO:0007669"/>
    <property type="project" value="UniProtKB-SubCell"/>
</dbReference>
<dbReference type="InterPro" id="IPR040920">
    <property type="entry name" value="Arabino_trans_N"/>
</dbReference>
<evidence type="ECO:0000259" key="12">
    <source>
        <dbReference type="Pfam" id="PF04602"/>
    </source>
</evidence>
<comment type="similarity">
    <text evidence="3">Belongs to the emb family.</text>
</comment>
<accession>A0A3N4GDQ7</accession>
<keyword evidence="4" id="KW-1003">Cell membrane</keyword>
<evidence type="ECO:0000256" key="11">
    <source>
        <dbReference type="SAM" id="Phobius"/>
    </source>
</evidence>
<feature type="domain" description="Arabinosyltransferase C-terminal" evidence="13">
    <location>
        <begin position="723"/>
        <end position="1108"/>
    </location>
</feature>
<dbReference type="InterPro" id="IPR007680">
    <property type="entry name" value="Arabino_trans_central"/>
</dbReference>
<evidence type="ECO:0000256" key="10">
    <source>
        <dbReference type="ARBA" id="ARBA00023316"/>
    </source>
</evidence>
<evidence type="ECO:0000256" key="7">
    <source>
        <dbReference type="ARBA" id="ARBA00022692"/>
    </source>
</evidence>
<dbReference type="InterPro" id="IPR027451">
    <property type="entry name" value="EmbABC_dom1"/>
</dbReference>
<proteinExistence type="inferred from homology"/>
<dbReference type="EMBL" id="RKMH01000009">
    <property type="protein sequence ID" value="RPA59517.1"/>
    <property type="molecule type" value="Genomic_DNA"/>
</dbReference>
<feature type="domain" description="Arabinofuranosyltransferase central" evidence="12">
    <location>
        <begin position="221"/>
        <end position="681"/>
    </location>
</feature>
<evidence type="ECO:0000259" key="13">
    <source>
        <dbReference type="Pfam" id="PF14896"/>
    </source>
</evidence>
<sequence length="1114" mass="117258">MTEPATPTSTTPDRRGDRRTLHIGGMAIPSNPRTWSIVAVAAGLIAVVAAALTPFLPVTVHTAGITWPQPQSLSVTAPLVAQTPSSLDVTVDCRVLADAAGTAGTRSIVVVSTMPRSAQKATDSGLFITAGSGGVTAAVRNFQLASATPEQLATCQRLHVWVSRTGTGGITHARFVGTPGPAAQGTAEAADQPQVAGLFTDLNSTSGMSARITVDNRFDTTPSAIKLAVMILGVIAALVAAVAVAALDILGGYHRRIGLPDVRRLLMPRAVDLAVTAVLVVWHFLGAGSPDDGYVLEMGRNSVDAGYLADYYRFYGIPEAPFDWYYSLLAHWSQISTAGIWMRLPALVAGLLGWFILSRVLLPRLGGAVRRSQWAMFTAAAVFVAFWMPLDSGLRSEPIIVLGSLLTWWGVEQAIATRRMLPALGATLAAGMTLAAAPQGLIAVAILVAGSRPMLRNVRRRAAEHGLLATLAPVAAMAGVVVIIVFRDQTLAAVAEAIRVRYTVGPVLSWYQEFLRYYYLTLSSQDGTLVRRVPVVLLLAAVFVTIAVMLRRKHVRGVDPAPVWRLIGAFGLSMLLLSFTPTKWTMQFGVYAGVAAALAAVAAVAVAESARRSPRNLCVYIAGLLFACAVAAAGQNAWGWAYDFGISWFDKAPVLKGQQLSSIFLVLTVLALAAAVWFHLRIDVDAERGRMRENSRTPGWVKAAIASSPMAIIATMVVLIELLLFAKAAVARSDSYTTASANLRALTGNPCGMADQVLVEPDPNTGALRPIGTADISRALAGKSEGFDPNGVAGDLTPDSTTVSAGTINTGADPSRPFVVTGAQPGTTGGVGPKGVNGSTAALPFGLDPARTPVMGSYGHDNGTATLTSLPYALPARTASPLIVISAAGPVLSVDQDGVITPGRSLTVEFGTASASGDFRQIGPPVVPLDPGPDRPNRPWRNLRIPMSSVPAGATAMRIVAVDDNLANDQWLAFTPPRAPRLETLQNLVGSTAPVLLDLSVGSQFPCQHPIAVTNGISQIPQWRITPDRTTTFSKSKSWQSATSGGGILTTADALTSASTMATYLQGDWYRDWGALQQLTPLVPDARPATVRTGDTTEWGWSRSGAIRVVSGND</sequence>
<protein>
    <submittedName>
        <fullName evidence="15">Arabinosyltransferase</fullName>
    </submittedName>
</protein>
<feature type="transmembrane region" description="Helical" evidence="11">
    <location>
        <begin position="660"/>
        <end position="680"/>
    </location>
</feature>
<dbReference type="AlphaFoldDB" id="A0A3N4GDQ7"/>
<comment type="caution">
    <text evidence="15">The sequence shown here is derived from an EMBL/GenBank/DDBJ whole genome shotgun (WGS) entry which is preliminary data.</text>
</comment>
<feature type="transmembrane region" description="Helical" evidence="11">
    <location>
        <begin position="529"/>
        <end position="550"/>
    </location>
</feature>
<evidence type="ECO:0000256" key="5">
    <source>
        <dbReference type="ARBA" id="ARBA00022676"/>
    </source>
</evidence>
<evidence type="ECO:0000313" key="16">
    <source>
        <dbReference type="Proteomes" id="UP000267536"/>
    </source>
</evidence>
<feature type="transmembrane region" description="Helical" evidence="11">
    <location>
        <begin position="462"/>
        <end position="486"/>
    </location>
</feature>
<feature type="transmembrane region" description="Helical" evidence="11">
    <location>
        <begin position="428"/>
        <end position="450"/>
    </location>
</feature>
<comment type="function">
    <text evidence="1">Arabinosyl transferase responsible for the polymerization of arabinose into the arabinan of arabinogalactan.</text>
</comment>
<dbReference type="Proteomes" id="UP000267536">
    <property type="component" value="Unassembled WGS sequence"/>
</dbReference>
<reference evidence="15 16" key="1">
    <citation type="submission" date="2018-11" db="EMBL/GenBank/DDBJ databases">
        <title>Draft genome sequence of Gordonia sp. RS15-1S isolated from rice stems.</title>
        <authorList>
            <person name="Muangham S."/>
        </authorList>
    </citation>
    <scope>NUCLEOTIDE SEQUENCE [LARGE SCALE GENOMIC DNA]</scope>
    <source>
        <strain evidence="15 16">RS15-1S</strain>
    </source>
</reference>
<keyword evidence="6 15" id="KW-0808">Transferase</keyword>
<dbReference type="Pfam" id="PF17689">
    <property type="entry name" value="Arabino_trans_N"/>
    <property type="match status" value="1"/>
</dbReference>
<dbReference type="GO" id="GO:0071555">
    <property type="term" value="P:cell wall organization"/>
    <property type="evidence" value="ECO:0007669"/>
    <property type="project" value="UniProtKB-KW"/>
</dbReference>
<keyword evidence="7 11" id="KW-0812">Transmembrane</keyword>
<evidence type="ECO:0000256" key="6">
    <source>
        <dbReference type="ARBA" id="ARBA00022679"/>
    </source>
</evidence>
<feature type="transmembrane region" description="Helical" evidence="11">
    <location>
        <begin position="374"/>
        <end position="390"/>
    </location>
</feature>
<dbReference type="Gene3D" id="2.60.120.940">
    <property type="entry name" value="EmbC, C-terminal domain, subdomain 2"/>
    <property type="match status" value="1"/>
</dbReference>